<dbReference type="SMART" id="SM00020">
    <property type="entry name" value="Tryp_SPc"/>
    <property type="match status" value="1"/>
</dbReference>
<dbReference type="InterPro" id="IPR018114">
    <property type="entry name" value="TRYPSIN_HIS"/>
</dbReference>
<dbReference type="PANTHER" id="PTHR24276">
    <property type="entry name" value="POLYSERASE-RELATED"/>
    <property type="match status" value="1"/>
</dbReference>
<dbReference type="PROSITE" id="PS00135">
    <property type="entry name" value="TRYPSIN_SER"/>
    <property type="match status" value="1"/>
</dbReference>
<dbReference type="PROSITE" id="PS00134">
    <property type="entry name" value="TRYPSIN_HIS"/>
    <property type="match status" value="1"/>
</dbReference>
<evidence type="ECO:0000256" key="4">
    <source>
        <dbReference type="ARBA" id="ARBA00022825"/>
    </source>
</evidence>
<accession>A1XG67</accession>
<dbReference type="InterPro" id="IPR043504">
    <property type="entry name" value="Peptidase_S1_PA_chymotrypsin"/>
</dbReference>
<dbReference type="InterPro" id="IPR001314">
    <property type="entry name" value="Peptidase_S1A"/>
</dbReference>
<keyword evidence="5" id="KW-1015">Disulfide bond</keyword>
<dbReference type="GO" id="GO:0006508">
    <property type="term" value="P:proteolysis"/>
    <property type="evidence" value="ECO:0007669"/>
    <property type="project" value="UniProtKB-KW"/>
</dbReference>
<organism evidence="9">
    <name type="scientific">Tenebrio molitor</name>
    <name type="common">Yellow mealworm beetle</name>
    <dbReference type="NCBI Taxonomy" id="7067"/>
    <lineage>
        <taxon>Eukaryota</taxon>
        <taxon>Metazoa</taxon>
        <taxon>Ecdysozoa</taxon>
        <taxon>Arthropoda</taxon>
        <taxon>Hexapoda</taxon>
        <taxon>Insecta</taxon>
        <taxon>Pterygota</taxon>
        <taxon>Neoptera</taxon>
        <taxon>Endopterygota</taxon>
        <taxon>Coleoptera</taxon>
        <taxon>Polyphaga</taxon>
        <taxon>Cucujiformia</taxon>
        <taxon>Tenebrionidae</taxon>
        <taxon>Tenebrio</taxon>
    </lineage>
</organism>
<evidence type="ECO:0000256" key="2">
    <source>
        <dbReference type="ARBA" id="ARBA00022670"/>
    </source>
</evidence>
<dbReference type="InterPro" id="IPR001254">
    <property type="entry name" value="Trypsin_dom"/>
</dbReference>
<dbReference type="InterPro" id="IPR009003">
    <property type="entry name" value="Peptidase_S1_PA"/>
</dbReference>
<keyword evidence="2 6" id="KW-0645">Protease</keyword>
<evidence type="ECO:0000313" key="9">
    <source>
        <dbReference type="EMBL" id="ABC88741.1"/>
    </source>
</evidence>
<dbReference type="CDD" id="cd00190">
    <property type="entry name" value="Tryp_SPc"/>
    <property type="match status" value="1"/>
</dbReference>
<evidence type="ECO:0000256" key="1">
    <source>
        <dbReference type="ARBA" id="ARBA00007664"/>
    </source>
</evidence>
<dbReference type="InterPro" id="IPR033116">
    <property type="entry name" value="TRYPSIN_SER"/>
</dbReference>
<dbReference type="GO" id="GO:0004252">
    <property type="term" value="F:serine-type endopeptidase activity"/>
    <property type="evidence" value="ECO:0007669"/>
    <property type="project" value="InterPro"/>
</dbReference>
<sequence>MKTAILILAFVALAAAIPKPTKLHYRNLFKQPVGEIKIKTNPRIIGGQEATPHSIPYRTFLEVYSDSEGWYCGGSLISENYVLTAGHCGEDAVEAHVTLGAHKPLQTEDTQVQSVSKDIKIHEDYDGDQVINDVGLIKPPESVTLNDAIKPVTLPSKADADNDFAGETARVSGWGLTDGFDTDLSEVLNYVDVEVISNEKCEDTFGSLVPSILCTSGDAYTGSCSGDSGGPLIKDDVQIGVVSFGFWNHLLLAWISLWLLQSHQLLGLDCHQFRCSNPINFIL</sequence>
<dbReference type="Gene3D" id="2.40.10.10">
    <property type="entry name" value="Trypsin-like serine proteases"/>
    <property type="match status" value="2"/>
</dbReference>
<dbReference type="Pfam" id="PF00089">
    <property type="entry name" value="Trypsin"/>
    <property type="match status" value="1"/>
</dbReference>
<dbReference type="PROSITE" id="PS50240">
    <property type="entry name" value="TRYPSIN_DOM"/>
    <property type="match status" value="1"/>
</dbReference>
<dbReference type="PRINTS" id="PR00722">
    <property type="entry name" value="CHYMOTRYPSIN"/>
</dbReference>
<protein>
    <submittedName>
        <fullName evidence="9">Putative serine proteinase</fullName>
    </submittedName>
</protein>
<feature type="chain" id="PRO_5002640575" evidence="7">
    <location>
        <begin position="17"/>
        <end position="283"/>
    </location>
</feature>
<dbReference type="AlphaFoldDB" id="A1XG67"/>
<reference evidence="9" key="1">
    <citation type="journal article" date="2007" name="Insect Mol. Biol.">
        <title>Sequence analysis and molecular characterization of larval midgut cDNA transcripts encoding peptidases from the yellow mealworm, Tenebrio molitor L.</title>
        <authorList>
            <person name="Prabhakar S."/>
            <person name="Chen M.S."/>
            <person name="Elpidina E.N."/>
            <person name="Vinokurov K.S."/>
            <person name="Smith C.M."/>
            <person name="Marshall J."/>
            <person name="Oppert B."/>
        </authorList>
    </citation>
    <scope>NUCLEOTIDE SEQUENCE</scope>
    <source>
        <tissue evidence="9">Midgut</tissue>
    </source>
</reference>
<dbReference type="InterPro" id="IPR050430">
    <property type="entry name" value="Peptidase_S1"/>
</dbReference>
<evidence type="ECO:0000259" key="8">
    <source>
        <dbReference type="PROSITE" id="PS50240"/>
    </source>
</evidence>
<dbReference type="SUPFAM" id="SSF50494">
    <property type="entry name" value="Trypsin-like serine proteases"/>
    <property type="match status" value="1"/>
</dbReference>
<keyword evidence="3 6" id="KW-0378">Hydrolase</keyword>
<feature type="domain" description="Peptidase S1" evidence="8">
    <location>
        <begin position="44"/>
        <end position="264"/>
    </location>
</feature>
<dbReference type="MEROPS" id="S01.B13"/>
<name>A1XG67_TENMO</name>
<evidence type="ECO:0000256" key="5">
    <source>
        <dbReference type="ARBA" id="ARBA00023157"/>
    </source>
</evidence>
<dbReference type="FunFam" id="2.40.10.10:FF:000068">
    <property type="entry name" value="transmembrane protease serine 2"/>
    <property type="match status" value="1"/>
</dbReference>
<dbReference type="PANTHER" id="PTHR24276:SF91">
    <property type="entry name" value="AT26814P-RELATED"/>
    <property type="match status" value="1"/>
</dbReference>
<evidence type="ECO:0000256" key="6">
    <source>
        <dbReference type="RuleBase" id="RU363034"/>
    </source>
</evidence>
<feature type="signal peptide" evidence="7">
    <location>
        <begin position="1"/>
        <end position="16"/>
    </location>
</feature>
<evidence type="ECO:0000256" key="3">
    <source>
        <dbReference type="ARBA" id="ARBA00022801"/>
    </source>
</evidence>
<evidence type="ECO:0000256" key="7">
    <source>
        <dbReference type="SAM" id="SignalP"/>
    </source>
</evidence>
<dbReference type="EMBL" id="DQ356026">
    <property type="protein sequence ID" value="ABC88741.1"/>
    <property type="molecule type" value="mRNA"/>
</dbReference>
<comment type="similarity">
    <text evidence="1">Belongs to the peptidase S1 family.</text>
</comment>
<keyword evidence="4 6" id="KW-0720">Serine protease</keyword>
<proteinExistence type="evidence at transcript level"/>
<keyword evidence="7" id="KW-0732">Signal</keyword>